<dbReference type="CDD" id="cd17511">
    <property type="entry name" value="YbjN_AmyR-like"/>
    <property type="match status" value="1"/>
</dbReference>
<evidence type="ECO:0000313" key="1">
    <source>
        <dbReference type="EMBL" id="MBD9699679.1"/>
    </source>
</evidence>
<dbReference type="InterPro" id="IPR019660">
    <property type="entry name" value="Put_sensory_transdc_reg_YbjN"/>
</dbReference>
<protein>
    <submittedName>
        <fullName evidence="1">YbjN domain-containing protein</fullName>
    </submittedName>
</protein>
<organism evidence="1 2">
    <name type="scientific">Flavimobilis rhizosphaerae</name>
    <dbReference type="NCBI Taxonomy" id="2775421"/>
    <lineage>
        <taxon>Bacteria</taxon>
        <taxon>Bacillati</taxon>
        <taxon>Actinomycetota</taxon>
        <taxon>Actinomycetes</taxon>
        <taxon>Micrococcales</taxon>
        <taxon>Jonesiaceae</taxon>
        <taxon>Flavimobilis</taxon>
    </lineage>
</organism>
<dbReference type="Pfam" id="PF10722">
    <property type="entry name" value="YbjN"/>
    <property type="match status" value="1"/>
</dbReference>
<dbReference type="EMBL" id="JACZDF010000004">
    <property type="protein sequence ID" value="MBD9699679.1"/>
    <property type="molecule type" value="Genomic_DNA"/>
</dbReference>
<gene>
    <name evidence="1" type="ORF">IGS67_09285</name>
</gene>
<keyword evidence="2" id="KW-1185">Reference proteome</keyword>
<comment type="caution">
    <text evidence="1">The sequence shown here is derived from an EMBL/GenBank/DDBJ whole genome shotgun (WGS) entry which is preliminary data.</text>
</comment>
<dbReference type="Proteomes" id="UP000642107">
    <property type="component" value="Unassembled WGS sequence"/>
</dbReference>
<accession>A0ABR9DRB0</accession>
<name>A0ABR9DRB0_9MICO</name>
<proteinExistence type="predicted"/>
<dbReference type="RefSeq" id="WP_102508948.1">
    <property type="nucleotide sequence ID" value="NZ_JACZDF010000004.1"/>
</dbReference>
<evidence type="ECO:0000313" key="2">
    <source>
        <dbReference type="Proteomes" id="UP000642107"/>
    </source>
</evidence>
<reference evidence="1 2" key="1">
    <citation type="submission" date="2020-09" db="EMBL/GenBank/DDBJ databases">
        <title>Flavimobilis rhizosphaerae sp. nov., isolated from rhizosphere soil of Spartina alterniflora.</title>
        <authorList>
            <person name="Hanqin C."/>
        </authorList>
    </citation>
    <scope>NUCLEOTIDE SEQUENCE [LARGE SCALE GENOMIC DNA]</scope>
    <source>
        <strain evidence="1 2">GY 10621</strain>
    </source>
</reference>
<sequence length="159" mass="18102">MGFFTKPGAEPVRTNAPVTRERIKELLEAAEWRVGTDDDGDVYGIWDSHLFYFFLMGQQDEILQIRGRYAGTVPLSEQTAVLPFLDEFNRDRIWPKVYSRPDDSETGIYSEVSTDLEHGVADDQLDQLLKCGIFTGIQFFDHLSEAHPEWAPQTEDASA</sequence>